<dbReference type="AlphaFoldDB" id="A0AAQ3X1M3"/>
<organism evidence="2 3">
    <name type="scientific">Paspalum notatum var. saurae</name>
    <dbReference type="NCBI Taxonomy" id="547442"/>
    <lineage>
        <taxon>Eukaryota</taxon>
        <taxon>Viridiplantae</taxon>
        <taxon>Streptophyta</taxon>
        <taxon>Embryophyta</taxon>
        <taxon>Tracheophyta</taxon>
        <taxon>Spermatophyta</taxon>
        <taxon>Magnoliopsida</taxon>
        <taxon>Liliopsida</taxon>
        <taxon>Poales</taxon>
        <taxon>Poaceae</taxon>
        <taxon>PACMAD clade</taxon>
        <taxon>Panicoideae</taxon>
        <taxon>Andropogonodae</taxon>
        <taxon>Paspaleae</taxon>
        <taxon>Paspalinae</taxon>
        <taxon>Paspalum</taxon>
    </lineage>
</organism>
<evidence type="ECO:0000313" key="2">
    <source>
        <dbReference type="EMBL" id="WVZ82197.1"/>
    </source>
</evidence>
<dbReference type="PANTHER" id="PTHR34802:SF1">
    <property type="entry name" value="CHORISMATE SYNTHASE"/>
    <property type="match status" value="1"/>
</dbReference>
<evidence type="ECO:0000256" key="1">
    <source>
        <dbReference type="SAM" id="MobiDB-lite"/>
    </source>
</evidence>
<feature type="compositionally biased region" description="Basic and acidic residues" evidence="1">
    <location>
        <begin position="143"/>
        <end position="154"/>
    </location>
</feature>
<keyword evidence="3" id="KW-1185">Reference proteome</keyword>
<reference evidence="2 3" key="1">
    <citation type="submission" date="2024-02" db="EMBL/GenBank/DDBJ databases">
        <title>High-quality chromosome-scale genome assembly of Pensacola bahiagrass (Paspalum notatum Flugge var. saurae).</title>
        <authorList>
            <person name="Vega J.M."/>
            <person name="Podio M."/>
            <person name="Orjuela J."/>
            <person name="Siena L.A."/>
            <person name="Pessino S.C."/>
            <person name="Combes M.C."/>
            <person name="Mariac C."/>
            <person name="Albertini E."/>
            <person name="Pupilli F."/>
            <person name="Ortiz J.P.A."/>
            <person name="Leblanc O."/>
        </authorList>
    </citation>
    <scope>NUCLEOTIDE SEQUENCE [LARGE SCALE GENOMIC DNA]</scope>
    <source>
        <strain evidence="2">R1</strain>
        <tissue evidence="2">Leaf</tissue>
    </source>
</reference>
<dbReference type="Proteomes" id="UP001341281">
    <property type="component" value="Chromosome 06"/>
</dbReference>
<name>A0AAQ3X1M3_PASNO</name>
<gene>
    <name evidence="2" type="ORF">U9M48_029485</name>
</gene>
<dbReference type="EMBL" id="CP144750">
    <property type="protein sequence ID" value="WVZ82197.1"/>
    <property type="molecule type" value="Genomic_DNA"/>
</dbReference>
<sequence>MRSPNHLCLSSPFTLCLRYLSLSLSHRGDDWATSAAALSQVFAGPFAGPFAGDEDPTRMSTRIVYSRDFLLSIGESEHCKKLPSGFDASLLSELQGLSAGVLERNKGYYNTPLGRSDGSGGYTYSSRGGNSGGRWDTRSTGSSDRDGESSDRESLTQGRGGNQYRRNWQNTEHDGLLGSGGFPRPSGYAGQVASKDHGNANQLNKPSERYQPPRPYKAAPFSRKDIDSMNDETFGSSECSNEDRAEEERKRRASFELMRQEQHKAMQGKKNGPDILKEKPSDDIISQLQTSTVKANAKTINEKLDGSVSSYQEDTTKPSSVLLAPAARPLVPPGFANAFVDKKLQSQPSNVSLEPKGHNATNEASMLNVARLGGQLEGDQSATEFSAFESKEKKNSDNVAIMGPEHTLPSGGVASSTELASSILKGGKDWEADVMDKYSIEKEDKSKNIDPARKDDSISILEQFFGNALLKSSSNIPTYVETLQGQSLKTDDDMIASSVPESSKFARWFLDEAADMKPAEDLSSKSLLSMIVKNENPGQENIIHGPHLSDAAVQNLSPRAPIDTFDSASKLLSFTSSTPADGILEQYSHSDVPETVPVMMTCEDLEQTMLAQVKSNSSSIQRNSTKDHQTVVDEPVAMQKVTVDNHASLHLLSLLQKGTDNKGSSSLGFQIGLADEQQSVDANLMANGGISGSDPVNKVDNVPTSGKNLTLEALFGAAFMNELHSKDAPVSIRGSATGGPNEFAEAGKALLSSSHEGYYPAESLNDTKDAAVAKESGLEYSAMSGDLNQGSSSFDKKGLEVHLPEEDNLFTMNDSLPGHNSDVFPPVRSRVGGLLPEKAVDDLSYRLQNLVPGDSEHIQVLDPDTLGSHPRDPRFQAESQNLYNLLQGRPPMMAPRPMMDHIVNRNQQAPFDMPQSIRHDPHRSFPSNMNPMQHNLHGPGVPHLDPAAHHLMLQRMSMPGSFPPEGLLRGVPPSQPVHHMASYRPDMGNVNNFHMHSRQPNYGDLGLMMPGPSGPDVRGDHPEAFERLIQMEMSARLKQQQVQHPAMAAGPVPGGMYGYELDTKLRFR</sequence>
<evidence type="ECO:0000313" key="3">
    <source>
        <dbReference type="Proteomes" id="UP001341281"/>
    </source>
</evidence>
<feature type="region of interest" description="Disordered" evidence="1">
    <location>
        <begin position="108"/>
        <end position="251"/>
    </location>
</feature>
<accession>A0AAQ3X1M3</accession>
<dbReference type="PANTHER" id="PTHR34802">
    <property type="entry name" value="CHORISMATE SYNTHASE"/>
    <property type="match status" value="1"/>
</dbReference>
<feature type="compositionally biased region" description="Basic and acidic residues" evidence="1">
    <location>
        <begin position="241"/>
        <end position="251"/>
    </location>
</feature>
<protein>
    <submittedName>
        <fullName evidence="2">Uncharacterized protein</fullName>
    </submittedName>
</protein>
<proteinExistence type="predicted"/>